<dbReference type="AlphaFoldDB" id="A0A9D2K0R1"/>
<keyword evidence="1" id="KW-0812">Transmembrane</keyword>
<dbReference type="EMBL" id="DXAY01000007">
    <property type="protein sequence ID" value="HIZ73687.1"/>
    <property type="molecule type" value="Genomic_DNA"/>
</dbReference>
<evidence type="ECO:0000313" key="3">
    <source>
        <dbReference type="Proteomes" id="UP000824116"/>
    </source>
</evidence>
<evidence type="ECO:0000256" key="1">
    <source>
        <dbReference type="SAM" id="Phobius"/>
    </source>
</evidence>
<keyword evidence="1" id="KW-1133">Transmembrane helix</keyword>
<feature type="transmembrane region" description="Helical" evidence="1">
    <location>
        <begin position="15"/>
        <end position="36"/>
    </location>
</feature>
<comment type="caution">
    <text evidence="2">The sequence shown here is derived from an EMBL/GenBank/DDBJ whole genome shotgun (WGS) entry which is preliminary data.</text>
</comment>
<evidence type="ECO:0000313" key="2">
    <source>
        <dbReference type="EMBL" id="HIZ73687.1"/>
    </source>
</evidence>
<keyword evidence="1" id="KW-0472">Membrane</keyword>
<sequence>MGSKTKIIVLHMKEIIYTAIFAALGILLIILLAVMFRPGSGDGDSEVKKQYTPGIYTSTLTLNNANLEVEVSVDESRINSIRFSNLDETVTAMFPLIQPAIEDIAEQIYDSQSLDDISLPEDTPYTSQMILNAIKEAVEKAAVD</sequence>
<dbReference type="Proteomes" id="UP000824116">
    <property type="component" value="Unassembled WGS sequence"/>
</dbReference>
<evidence type="ECO:0008006" key="4">
    <source>
        <dbReference type="Google" id="ProtNLM"/>
    </source>
</evidence>
<name>A0A9D2K0R1_9FIRM</name>
<accession>A0A9D2K0R1</accession>
<protein>
    <recommendedName>
        <fullName evidence="4">FMN-binding domain-containing protein</fullName>
    </recommendedName>
</protein>
<gene>
    <name evidence="2" type="ORF">H9723_00375</name>
</gene>
<reference evidence="2" key="1">
    <citation type="journal article" date="2021" name="PeerJ">
        <title>Extensive microbial diversity within the chicken gut microbiome revealed by metagenomics and culture.</title>
        <authorList>
            <person name="Gilroy R."/>
            <person name="Ravi A."/>
            <person name="Getino M."/>
            <person name="Pursley I."/>
            <person name="Horton D.L."/>
            <person name="Alikhan N.F."/>
            <person name="Baker D."/>
            <person name="Gharbi K."/>
            <person name="Hall N."/>
            <person name="Watson M."/>
            <person name="Adriaenssens E.M."/>
            <person name="Foster-Nyarko E."/>
            <person name="Jarju S."/>
            <person name="Secka A."/>
            <person name="Antonio M."/>
            <person name="Oren A."/>
            <person name="Chaudhuri R.R."/>
            <person name="La Ragione R."/>
            <person name="Hildebrand F."/>
            <person name="Pallen M.J."/>
        </authorList>
    </citation>
    <scope>NUCLEOTIDE SEQUENCE</scope>
    <source>
        <strain evidence="2">CHK196-3914</strain>
    </source>
</reference>
<reference evidence="2" key="2">
    <citation type="submission" date="2021-04" db="EMBL/GenBank/DDBJ databases">
        <authorList>
            <person name="Gilroy R."/>
        </authorList>
    </citation>
    <scope>NUCLEOTIDE SEQUENCE</scope>
    <source>
        <strain evidence="2">CHK196-3914</strain>
    </source>
</reference>
<proteinExistence type="predicted"/>
<organism evidence="2 3">
    <name type="scientific">Candidatus Mediterraneibacter stercoravium</name>
    <dbReference type="NCBI Taxonomy" id="2838685"/>
    <lineage>
        <taxon>Bacteria</taxon>
        <taxon>Bacillati</taxon>
        <taxon>Bacillota</taxon>
        <taxon>Clostridia</taxon>
        <taxon>Lachnospirales</taxon>
        <taxon>Lachnospiraceae</taxon>
        <taxon>Mediterraneibacter</taxon>
    </lineage>
</organism>